<gene>
    <name evidence="3" type="ORF">MENT_LOCUS31227</name>
    <name evidence="4" type="ORF">MENT_LOCUS31229</name>
</gene>
<evidence type="ECO:0000256" key="1">
    <source>
        <dbReference type="SAM" id="Coils"/>
    </source>
</evidence>
<accession>A0A6V7VW99</accession>
<protein>
    <submittedName>
        <fullName evidence="4">Uncharacterized protein</fullName>
    </submittedName>
</protein>
<proteinExistence type="predicted"/>
<evidence type="ECO:0000313" key="5">
    <source>
        <dbReference type="Proteomes" id="UP000580250"/>
    </source>
</evidence>
<dbReference type="EMBL" id="CAJEWN010000339">
    <property type="protein sequence ID" value="CAD2179234.1"/>
    <property type="molecule type" value="Genomic_DNA"/>
</dbReference>
<dbReference type="EMBL" id="CAJEWN010000339">
    <property type="protein sequence ID" value="CAD2179236.1"/>
    <property type="molecule type" value="Genomic_DNA"/>
</dbReference>
<comment type="caution">
    <text evidence="4">The sequence shown here is derived from an EMBL/GenBank/DDBJ whole genome shotgun (WGS) entry which is preliminary data.</text>
</comment>
<dbReference type="Proteomes" id="UP000580250">
    <property type="component" value="Unassembled WGS sequence"/>
</dbReference>
<name>A0A6V7VW99_MELEN</name>
<keyword evidence="1" id="KW-0175">Coiled coil</keyword>
<evidence type="ECO:0000313" key="4">
    <source>
        <dbReference type="EMBL" id="CAD2179236.1"/>
    </source>
</evidence>
<organism evidence="4 5">
    <name type="scientific">Meloidogyne enterolobii</name>
    <name type="common">Root-knot nematode worm</name>
    <name type="synonym">Meloidogyne mayaguensis</name>
    <dbReference type="NCBI Taxonomy" id="390850"/>
    <lineage>
        <taxon>Eukaryota</taxon>
        <taxon>Metazoa</taxon>
        <taxon>Ecdysozoa</taxon>
        <taxon>Nematoda</taxon>
        <taxon>Chromadorea</taxon>
        <taxon>Rhabditida</taxon>
        <taxon>Tylenchina</taxon>
        <taxon>Tylenchomorpha</taxon>
        <taxon>Tylenchoidea</taxon>
        <taxon>Meloidogynidae</taxon>
        <taxon>Meloidogyninae</taxon>
        <taxon>Meloidogyne</taxon>
    </lineage>
</organism>
<evidence type="ECO:0000313" key="3">
    <source>
        <dbReference type="EMBL" id="CAD2179234.1"/>
    </source>
</evidence>
<feature type="region of interest" description="Disordered" evidence="2">
    <location>
        <begin position="58"/>
        <end position="85"/>
    </location>
</feature>
<evidence type="ECO:0000256" key="2">
    <source>
        <dbReference type="SAM" id="MobiDB-lite"/>
    </source>
</evidence>
<feature type="coiled-coil region" evidence="1">
    <location>
        <begin position="131"/>
        <end position="158"/>
    </location>
</feature>
<sequence>MQQSLLHFTSLPHHSIFYILDCCYSIKMKIMFGASEKKFKDEKKIVIQQQRANAEKAAELEKQEADLKAEKEKLTKDKKEVKEEKEKVKKEKKQIAASMENIKNNELRLQKQAKMFEEYCVKMESAVTKEKEAMFTELKLLRGELKKMSDEIVEMKTKMACVEVMQVQLNELRGRVDSLISSNKRRRQRERAATSE</sequence>
<reference evidence="4 5" key="1">
    <citation type="submission" date="2020-08" db="EMBL/GenBank/DDBJ databases">
        <authorList>
            <person name="Koutsovoulos G."/>
            <person name="Danchin GJ E."/>
        </authorList>
    </citation>
    <scope>NUCLEOTIDE SEQUENCE [LARGE SCALE GENOMIC DNA]</scope>
</reference>
<dbReference type="AlphaFoldDB" id="A0A6V7VW99"/>